<gene>
    <name evidence="1" type="ORF">F4694_003879</name>
</gene>
<evidence type="ECO:0000313" key="1">
    <source>
        <dbReference type="EMBL" id="NYE07094.1"/>
    </source>
</evidence>
<dbReference type="EMBL" id="JACCBX010000008">
    <property type="protein sequence ID" value="NYE07094.1"/>
    <property type="molecule type" value="Genomic_DNA"/>
</dbReference>
<name>A0A852TJ07_9BACI</name>
<evidence type="ECO:0000313" key="2">
    <source>
        <dbReference type="Proteomes" id="UP000548423"/>
    </source>
</evidence>
<comment type="caution">
    <text evidence="1">The sequence shown here is derived from an EMBL/GenBank/DDBJ whole genome shotgun (WGS) entry which is preliminary data.</text>
</comment>
<dbReference type="Proteomes" id="UP000548423">
    <property type="component" value="Unassembled WGS sequence"/>
</dbReference>
<sequence>MPLTNINLYIWNPFSTSPPPPFTPTVQSVLNKLILKTD</sequence>
<dbReference type="AlphaFoldDB" id="A0A852TJ07"/>
<accession>A0A852TJ07</accession>
<reference evidence="2" key="1">
    <citation type="submission" date="2020-07" db="EMBL/GenBank/DDBJ databases">
        <authorList>
            <person name="Partida-Martinez L."/>
            <person name="Huntemann M."/>
            <person name="Clum A."/>
            <person name="Wang J."/>
            <person name="Palaniappan K."/>
            <person name="Ritter S."/>
            <person name="Chen I.-M."/>
            <person name="Stamatis D."/>
            <person name="Reddy T."/>
            <person name="O'Malley R."/>
            <person name="Daum C."/>
            <person name="Shapiro N."/>
            <person name="Ivanova N."/>
            <person name="Kyrpides N."/>
            <person name="Woyke T."/>
        </authorList>
    </citation>
    <scope>NUCLEOTIDE SEQUENCE [LARGE SCALE GENOMIC DNA]</scope>
    <source>
        <strain evidence="2">AT2.8</strain>
    </source>
</reference>
<organism evidence="1 2">
    <name type="scientific">Neobacillus niacini</name>
    <dbReference type="NCBI Taxonomy" id="86668"/>
    <lineage>
        <taxon>Bacteria</taxon>
        <taxon>Bacillati</taxon>
        <taxon>Bacillota</taxon>
        <taxon>Bacilli</taxon>
        <taxon>Bacillales</taxon>
        <taxon>Bacillaceae</taxon>
        <taxon>Neobacillus</taxon>
    </lineage>
</organism>
<protein>
    <submittedName>
        <fullName evidence="1">Uncharacterized protein</fullName>
    </submittedName>
</protein>
<proteinExistence type="predicted"/>
<reference evidence="2" key="2">
    <citation type="submission" date="2020-08" db="EMBL/GenBank/DDBJ databases">
        <title>The Agave Microbiome: Exploring the role of microbial communities in plant adaptations to desert environments.</title>
        <authorList>
            <person name="Partida-Martinez L.P."/>
        </authorList>
    </citation>
    <scope>NUCLEOTIDE SEQUENCE [LARGE SCALE GENOMIC DNA]</scope>
    <source>
        <strain evidence="2">AT2.8</strain>
    </source>
</reference>